<protein>
    <submittedName>
        <fullName evidence="2">Uncharacterized protein</fullName>
    </submittedName>
</protein>
<evidence type="ECO:0000313" key="3">
    <source>
        <dbReference type="Proteomes" id="UP000253729"/>
    </source>
</evidence>
<dbReference type="EMBL" id="KZ852160">
    <property type="protein sequence ID" value="RDH26361.1"/>
    <property type="molecule type" value="Genomic_DNA"/>
</dbReference>
<gene>
    <name evidence="2" type="ORF">BDQ94DRAFT_155671</name>
</gene>
<dbReference type="Proteomes" id="UP000253729">
    <property type="component" value="Unassembled WGS sequence"/>
</dbReference>
<feature type="region of interest" description="Disordered" evidence="1">
    <location>
        <begin position="1"/>
        <end position="42"/>
    </location>
</feature>
<dbReference type="RefSeq" id="XP_026619383.1">
    <property type="nucleotide sequence ID" value="XM_026768513.1"/>
</dbReference>
<proteinExistence type="predicted"/>
<sequence length="146" mass="15507">MSPPMAHRSPTPILQPTPLSELTSSLLSDDADSTSNSSASVTQCPCCASPVIPDLATLAETIPDRELNMSTTLEDQFLNTLRIQPGAESTAEAVAIVPQDWQATGDEAKDLLLRTVSAARPLLIARHTPSLACHAWVTFQGRTISG</sequence>
<feature type="compositionally biased region" description="Low complexity" evidence="1">
    <location>
        <begin position="19"/>
        <end position="40"/>
    </location>
</feature>
<organism evidence="2 3">
    <name type="scientific">Aspergillus welwitschiae</name>
    <dbReference type="NCBI Taxonomy" id="1341132"/>
    <lineage>
        <taxon>Eukaryota</taxon>
        <taxon>Fungi</taxon>
        <taxon>Dikarya</taxon>
        <taxon>Ascomycota</taxon>
        <taxon>Pezizomycotina</taxon>
        <taxon>Eurotiomycetes</taxon>
        <taxon>Eurotiomycetidae</taxon>
        <taxon>Eurotiales</taxon>
        <taxon>Aspergillaceae</taxon>
        <taxon>Aspergillus</taxon>
        <taxon>Aspergillus subgen. Circumdati</taxon>
    </lineage>
</organism>
<accession>A0A3F3PHE4</accession>
<evidence type="ECO:0000256" key="1">
    <source>
        <dbReference type="SAM" id="MobiDB-lite"/>
    </source>
</evidence>
<evidence type="ECO:0000313" key="2">
    <source>
        <dbReference type="EMBL" id="RDH26361.1"/>
    </source>
</evidence>
<name>A0A3F3PHE4_9EURO</name>
<dbReference type="GeneID" id="38136869"/>
<dbReference type="AlphaFoldDB" id="A0A3F3PHE4"/>
<keyword evidence="3" id="KW-1185">Reference proteome</keyword>
<reference evidence="2 3" key="1">
    <citation type="submission" date="2018-07" db="EMBL/GenBank/DDBJ databases">
        <title>The genomes of Aspergillus section Nigri reveals drivers in fungal speciation.</title>
        <authorList>
            <consortium name="DOE Joint Genome Institute"/>
            <person name="Vesth T.C."/>
            <person name="Nybo J."/>
            <person name="Theobald S."/>
            <person name="Brandl J."/>
            <person name="Frisvad J.C."/>
            <person name="Nielsen K.F."/>
            <person name="Lyhne E.K."/>
            <person name="Kogle M.E."/>
            <person name="Kuo A."/>
            <person name="Riley R."/>
            <person name="Clum A."/>
            <person name="Nolan M."/>
            <person name="Lipzen A."/>
            <person name="Salamov A."/>
            <person name="Henrissat B."/>
            <person name="Wiebenga A."/>
            <person name="De vries R.P."/>
            <person name="Grigoriev I.V."/>
            <person name="Mortensen U.H."/>
            <person name="Andersen M.R."/>
            <person name="Baker S.E."/>
        </authorList>
    </citation>
    <scope>NUCLEOTIDE SEQUENCE [LARGE SCALE GENOMIC DNA]</scope>
    <source>
        <strain evidence="2 3">CBS 139.54b</strain>
    </source>
</reference>